<accession>A0A842J4E9</accession>
<reference evidence="1 2" key="1">
    <citation type="submission" date="2020-08" db="EMBL/GenBank/DDBJ databases">
        <title>Complete genome and description of Campylobacter massiliensis Marseille-Q3452 sp. nov.</title>
        <authorList>
            <person name="Antezack A."/>
        </authorList>
    </citation>
    <scope>NUCLEOTIDE SEQUENCE [LARGE SCALE GENOMIC DNA]</scope>
    <source>
        <strain evidence="1 2">Marseille-Q3452</strain>
    </source>
</reference>
<dbReference type="RefSeq" id="WP_185898276.1">
    <property type="nucleotide sequence ID" value="NZ_JACLZK010000001.1"/>
</dbReference>
<dbReference type="EMBL" id="JACLZK010000001">
    <property type="protein sequence ID" value="MBC2882687.1"/>
    <property type="molecule type" value="Genomic_DNA"/>
</dbReference>
<name>A0A842J4E9_9BACT</name>
<organism evidence="1 2">
    <name type="scientific">Campylobacter massiliensis</name>
    <dbReference type="NCBI Taxonomy" id="2762557"/>
    <lineage>
        <taxon>Bacteria</taxon>
        <taxon>Pseudomonadati</taxon>
        <taxon>Campylobacterota</taxon>
        <taxon>Epsilonproteobacteria</taxon>
        <taxon>Campylobacterales</taxon>
        <taxon>Campylobacteraceae</taxon>
        <taxon>Campylobacter</taxon>
    </lineage>
</organism>
<evidence type="ECO:0000313" key="1">
    <source>
        <dbReference type="EMBL" id="MBC2882687.1"/>
    </source>
</evidence>
<sequence>MTNPTDEIAFLREQIDRNNDNSFFVLLYDFCYFDKKIFKKILKICLETEIEDKNLRAEILDILHFTTYLMLCHRDKKDAYKIKNFKKVEEKFGDYFQTIRQISRKFITQ</sequence>
<dbReference type="AlphaFoldDB" id="A0A842J4E9"/>
<gene>
    <name evidence="1" type="ORF">H7R39_05360</name>
</gene>
<keyword evidence="2" id="KW-1185">Reference proteome</keyword>
<protein>
    <submittedName>
        <fullName evidence="1">Uncharacterized protein</fullName>
    </submittedName>
</protein>
<proteinExistence type="predicted"/>
<comment type="caution">
    <text evidence="1">The sequence shown here is derived from an EMBL/GenBank/DDBJ whole genome shotgun (WGS) entry which is preliminary data.</text>
</comment>
<dbReference type="Proteomes" id="UP000552683">
    <property type="component" value="Unassembled WGS sequence"/>
</dbReference>
<evidence type="ECO:0000313" key="2">
    <source>
        <dbReference type="Proteomes" id="UP000552683"/>
    </source>
</evidence>